<dbReference type="GO" id="GO:0003729">
    <property type="term" value="F:mRNA binding"/>
    <property type="evidence" value="ECO:0007669"/>
    <property type="project" value="UniProtKB-ARBA"/>
</dbReference>
<accession>A0A1M5UH32</accession>
<gene>
    <name evidence="6" type="primary">rplM</name>
    <name evidence="7" type="ORF">SAMN05444281_1266</name>
</gene>
<dbReference type="GO" id="GO:0017148">
    <property type="term" value="P:negative regulation of translation"/>
    <property type="evidence" value="ECO:0007669"/>
    <property type="project" value="TreeGrafter"/>
</dbReference>
<dbReference type="EMBL" id="FQXQ01000002">
    <property type="protein sequence ID" value="SHH62355.1"/>
    <property type="molecule type" value="Genomic_DNA"/>
</dbReference>
<organism evidence="7 8">
    <name type="scientific">Wenyingzhuangia marina</name>
    <dbReference type="NCBI Taxonomy" id="1195760"/>
    <lineage>
        <taxon>Bacteria</taxon>
        <taxon>Pseudomonadati</taxon>
        <taxon>Bacteroidota</taxon>
        <taxon>Flavobacteriia</taxon>
        <taxon>Flavobacteriales</taxon>
        <taxon>Flavobacteriaceae</taxon>
        <taxon>Wenyingzhuangia</taxon>
    </lineage>
</organism>
<comment type="similarity">
    <text evidence="1 6">Belongs to the universal ribosomal protein uL13 family.</text>
</comment>
<dbReference type="FunFam" id="3.90.1180.10:FF:000001">
    <property type="entry name" value="50S ribosomal protein L13"/>
    <property type="match status" value="1"/>
</dbReference>
<dbReference type="Proteomes" id="UP000184109">
    <property type="component" value="Unassembled WGS sequence"/>
</dbReference>
<keyword evidence="4 6" id="KW-0687">Ribonucleoprotein</keyword>
<evidence type="ECO:0000256" key="3">
    <source>
        <dbReference type="ARBA" id="ARBA00022980"/>
    </source>
</evidence>
<evidence type="ECO:0000313" key="8">
    <source>
        <dbReference type="Proteomes" id="UP000184109"/>
    </source>
</evidence>
<keyword evidence="8" id="KW-1185">Reference proteome</keyword>
<evidence type="ECO:0000313" key="7">
    <source>
        <dbReference type="EMBL" id="SHH62355.1"/>
    </source>
</evidence>
<protein>
    <recommendedName>
        <fullName evidence="5 6">Large ribosomal subunit protein uL13</fullName>
    </recommendedName>
</protein>
<dbReference type="SUPFAM" id="SSF52161">
    <property type="entry name" value="Ribosomal protein L13"/>
    <property type="match status" value="1"/>
</dbReference>
<dbReference type="InterPro" id="IPR005823">
    <property type="entry name" value="Ribosomal_uL13_bac-type"/>
</dbReference>
<dbReference type="Gene3D" id="3.90.1180.10">
    <property type="entry name" value="Ribosomal protein L13"/>
    <property type="match status" value="1"/>
</dbReference>
<evidence type="ECO:0000256" key="4">
    <source>
        <dbReference type="ARBA" id="ARBA00023274"/>
    </source>
</evidence>
<dbReference type="PIRSF" id="PIRSF002181">
    <property type="entry name" value="Ribosomal_L13"/>
    <property type="match status" value="1"/>
</dbReference>
<dbReference type="OrthoDB" id="9801330at2"/>
<comment type="subunit">
    <text evidence="2 6">Part of the 50S ribosomal subunit.</text>
</comment>
<dbReference type="InterPro" id="IPR036899">
    <property type="entry name" value="Ribosomal_uL13_sf"/>
</dbReference>
<sequence>MNTLSYKTVSANKATADKQWVLVDADGQTLGRLASKVAKLIRGKYKPSYTPHVDCGDNVVIINAEKINLTGKKWSDKSYIRHTGYPGGQRSLTATEMFEKDPTRLIEKAVKGMLPKNKLGSALYRNLYVYAGVEHAQEAQQPTAINLNDLK</sequence>
<dbReference type="InterPro" id="IPR005822">
    <property type="entry name" value="Ribosomal_uL13"/>
</dbReference>
<comment type="function">
    <text evidence="6">This protein is one of the early assembly proteins of the 50S ribosomal subunit, although it is not seen to bind rRNA by itself. It is important during the early stages of 50S assembly.</text>
</comment>
<reference evidence="8" key="1">
    <citation type="submission" date="2016-11" db="EMBL/GenBank/DDBJ databases">
        <authorList>
            <person name="Varghese N."/>
            <person name="Submissions S."/>
        </authorList>
    </citation>
    <scope>NUCLEOTIDE SEQUENCE [LARGE SCALE GENOMIC DNA]</scope>
    <source>
        <strain evidence="8">DSM 100572</strain>
    </source>
</reference>
<keyword evidence="3 6" id="KW-0689">Ribosomal protein</keyword>
<dbReference type="AlphaFoldDB" id="A0A1M5UH32"/>
<dbReference type="GO" id="GO:0006412">
    <property type="term" value="P:translation"/>
    <property type="evidence" value="ECO:0007669"/>
    <property type="project" value="UniProtKB-UniRule"/>
</dbReference>
<evidence type="ECO:0000256" key="5">
    <source>
        <dbReference type="ARBA" id="ARBA00035201"/>
    </source>
</evidence>
<dbReference type="NCBIfam" id="TIGR01066">
    <property type="entry name" value="rplM_bact"/>
    <property type="match status" value="1"/>
</dbReference>
<dbReference type="STRING" id="1195760.SAMN05444281_1266"/>
<dbReference type="RefSeq" id="WP_073119441.1">
    <property type="nucleotide sequence ID" value="NZ_BMEN01000002.1"/>
</dbReference>
<evidence type="ECO:0000256" key="1">
    <source>
        <dbReference type="ARBA" id="ARBA00006227"/>
    </source>
</evidence>
<evidence type="ECO:0000256" key="6">
    <source>
        <dbReference type="HAMAP-Rule" id="MF_01366"/>
    </source>
</evidence>
<dbReference type="CDD" id="cd00392">
    <property type="entry name" value="Ribosomal_L13"/>
    <property type="match status" value="1"/>
</dbReference>
<dbReference type="HAMAP" id="MF_01366">
    <property type="entry name" value="Ribosomal_uL13"/>
    <property type="match status" value="1"/>
</dbReference>
<dbReference type="PANTHER" id="PTHR11545:SF2">
    <property type="entry name" value="LARGE RIBOSOMAL SUBUNIT PROTEIN UL13M"/>
    <property type="match status" value="1"/>
</dbReference>
<dbReference type="Pfam" id="PF00572">
    <property type="entry name" value="Ribosomal_L13"/>
    <property type="match status" value="1"/>
</dbReference>
<name>A0A1M5UH32_9FLAO</name>
<dbReference type="GO" id="GO:0003735">
    <property type="term" value="F:structural constituent of ribosome"/>
    <property type="evidence" value="ECO:0007669"/>
    <property type="project" value="InterPro"/>
</dbReference>
<evidence type="ECO:0000256" key="2">
    <source>
        <dbReference type="ARBA" id="ARBA00011838"/>
    </source>
</evidence>
<dbReference type="PANTHER" id="PTHR11545">
    <property type="entry name" value="RIBOSOMAL PROTEIN L13"/>
    <property type="match status" value="1"/>
</dbReference>
<dbReference type="GO" id="GO:0022625">
    <property type="term" value="C:cytosolic large ribosomal subunit"/>
    <property type="evidence" value="ECO:0007669"/>
    <property type="project" value="TreeGrafter"/>
</dbReference>
<proteinExistence type="inferred from homology"/>